<protein>
    <submittedName>
        <fullName evidence="1">Uncharacterized protein</fullName>
    </submittedName>
</protein>
<dbReference type="Proteomes" id="UP000306319">
    <property type="component" value="Unassembled WGS sequence"/>
</dbReference>
<gene>
    <name evidence="1" type="ORF">E5331_05740</name>
</gene>
<dbReference type="EMBL" id="SRYB01000006">
    <property type="protein sequence ID" value="TGY79513.1"/>
    <property type="molecule type" value="Genomic_DNA"/>
</dbReference>
<evidence type="ECO:0000313" key="2">
    <source>
        <dbReference type="Proteomes" id="UP000306319"/>
    </source>
</evidence>
<reference evidence="1" key="1">
    <citation type="submission" date="2019-04" db="EMBL/GenBank/DDBJ databases">
        <title>Microbes associate with the intestines of laboratory mice.</title>
        <authorList>
            <person name="Navarre W."/>
            <person name="Wong E."/>
            <person name="Huang K."/>
            <person name="Tropini C."/>
            <person name="Ng K."/>
            <person name="Yu B."/>
        </authorList>
    </citation>
    <scope>NUCLEOTIDE SEQUENCE</scope>
    <source>
        <strain evidence="1">NM04_E33</strain>
    </source>
</reference>
<comment type="caution">
    <text evidence="1">The sequence shown here is derived from an EMBL/GenBank/DDBJ whole genome shotgun (WGS) entry which is preliminary data.</text>
</comment>
<evidence type="ECO:0000313" key="1">
    <source>
        <dbReference type="EMBL" id="TGY79513.1"/>
    </source>
</evidence>
<accession>A0AC61RGM0</accession>
<name>A0AC61RGM0_9BACT</name>
<sequence length="193" mass="22725">MLLTPKDEKEDNDFFESDEEIPEVRVKRPKKPSYRPDDPNYWDQEESEWEHLKPRPRLAMWLWIGGVVVLIALIIGCWFRYFSPYVDDAIQFGYVENIERRGTVFKTFEGVLIPYKELMDTTRIYSRDFIFTAVDEKVATRLKRAQISAEPVRVGYRKYHATLPWRGASKIVVTSVDSVNPDKILPPEFAPHR</sequence>
<keyword evidence="2" id="KW-1185">Reference proteome</keyword>
<proteinExistence type="predicted"/>
<organism evidence="1 2">
    <name type="scientific">Lepagella muris</name>
    <dbReference type="NCBI Taxonomy" id="3032870"/>
    <lineage>
        <taxon>Bacteria</taxon>
        <taxon>Pseudomonadati</taxon>
        <taxon>Bacteroidota</taxon>
        <taxon>Bacteroidia</taxon>
        <taxon>Bacteroidales</taxon>
        <taxon>Muribaculaceae</taxon>
        <taxon>Lepagella</taxon>
    </lineage>
</organism>